<proteinExistence type="predicted"/>
<evidence type="ECO:0000313" key="2">
    <source>
        <dbReference type="Proteomes" id="UP001632038"/>
    </source>
</evidence>
<sequence>MAVLLARHFYDGARVERINSFLGDKDLGPYEEKTSYTVLGGVLFIYIYPNEPSIESLQLMFDPEEKEKIFKKGAQPTETVQNLLKKAEIFKELPSNQMKFN</sequence>
<comment type="caution">
    <text evidence="1">The sequence shown here is derived from an EMBL/GenBank/DDBJ whole genome shotgun (WGS) entry which is preliminary data.</text>
</comment>
<keyword evidence="2" id="KW-1185">Reference proteome</keyword>
<organism evidence="1 2">
    <name type="scientific">Castilleja foliolosa</name>
    <dbReference type="NCBI Taxonomy" id="1961234"/>
    <lineage>
        <taxon>Eukaryota</taxon>
        <taxon>Viridiplantae</taxon>
        <taxon>Streptophyta</taxon>
        <taxon>Embryophyta</taxon>
        <taxon>Tracheophyta</taxon>
        <taxon>Spermatophyta</taxon>
        <taxon>Magnoliopsida</taxon>
        <taxon>eudicotyledons</taxon>
        <taxon>Gunneridae</taxon>
        <taxon>Pentapetalae</taxon>
        <taxon>asterids</taxon>
        <taxon>lamiids</taxon>
        <taxon>Lamiales</taxon>
        <taxon>Orobanchaceae</taxon>
        <taxon>Pedicularideae</taxon>
        <taxon>Castillejinae</taxon>
        <taxon>Castilleja</taxon>
    </lineage>
</organism>
<dbReference type="EMBL" id="JAVIJP010000038">
    <property type="protein sequence ID" value="KAL3627899.1"/>
    <property type="molecule type" value="Genomic_DNA"/>
</dbReference>
<dbReference type="SUPFAM" id="SSF54565">
    <property type="entry name" value="Ribosomal protein S16"/>
    <property type="match status" value="1"/>
</dbReference>
<protein>
    <recommendedName>
        <fullName evidence="3">Chalcone-flavonone isomerase family protein</fullName>
    </recommendedName>
</protein>
<reference evidence="2" key="1">
    <citation type="journal article" date="2024" name="IScience">
        <title>Strigolactones Initiate the Formation of Haustorium-like Structures in Castilleja.</title>
        <authorList>
            <person name="Buerger M."/>
            <person name="Peterson D."/>
            <person name="Chory J."/>
        </authorList>
    </citation>
    <scope>NUCLEOTIDE SEQUENCE [LARGE SCALE GENOMIC DNA]</scope>
</reference>
<dbReference type="Proteomes" id="UP001632038">
    <property type="component" value="Unassembled WGS sequence"/>
</dbReference>
<dbReference type="Gene3D" id="3.30.1320.10">
    <property type="match status" value="1"/>
</dbReference>
<evidence type="ECO:0008006" key="3">
    <source>
        <dbReference type="Google" id="ProtNLM"/>
    </source>
</evidence>
<accession>A0ABD3CEC9</accession>
<name>A0ABD3CEC9_9LAMI</name>
<evidence type="ECO:0000313" key="1">
    <source>
        <dbReference type="EMBL" id="KAL3627899.1"/>
    </source>
</evidence>
<dbReference type="AlphaFoldDB" id="A0ABD3CEC9"/>
<dbReference type="InterPro" id="IPR023803">
    <property type="entry name" value="Ribosomal_bS16_dom_sf"/>
</dbReference>
<gene>
    <name evidence="1" type="ORF">CASFOL_028314</name>
</gene>